<feature type="region of interest" description="Disordered" evidence="1">
    <location>
        <begin position="139"/>
        <end position="167"/>
    </location>
</feature>
<comment type="caution">
    <text evidence="2">The sequence shown here is derived from an EMBL/GenBank/DDBJ whole genome shotgun (WGS) entry which is preliminary data.</text>
</comment>
<protein>
    <submittedName>
        <fullName evidence="2">Uncharacterized protein</fullName>
    </submittedName>
</protein>
<feature type="compositionally biased region" description="Low complexity" evidence="1">
    <location>
        <begin position="152"/>
        <end position="167"/>
    </location>
</feature>
<organism evidence="2 3">
    <name type="scientific">Dimorphilus gyrociliatus</name>
    <dbReference type="NCBI Taxonomy" id="2664684"/>
    <lineage>
        <taxon>Eukaryota</taxon>
        <taxon>Metazoa</taxon>
        <taxon>Spiralia</taxon>
        <taxon>Lophotrochozoa</taxon>
        <taxon>Annelida</taxon>
        <taxon>Polychaeta</taxon>
        <taxon>Polychaeta incertae sedis</taxon>
        <taxon>Dinophilidae</taxon>
        <taxon>Dimorphilus</taxon>
    </lineage>
</organism>
<accession>A0A7I8VJ90</accession>
<evidence type="ECO:0000256" key="1">
    <source>
        <dbReference type="SAM" id="MobiDB-lite"/>
    </source>
</evidence>
<evidence type="ECO:0000313" key="3">
    <source>
        <dbReference type="Proteomes" id="UP000549394"/>
    </source>
</evidence>
<evidence type="ECO:0000313" key="2">
    <source>
        <dbReference type="EMBL" id="CAD5116344.1"/>
    </source>
</evidence>
<sequence length="297" mass="33354">MTSASIQYYTGRPPDDCALDASSCLSHEARLKSGQRPSFTVKATPKIATVKPIRTVKPMRIEKEQSSQKTLCKHKCTDPILCKNCIQDLYTIKSPSQFNDHNKDDDFEEKTETEIEREKSANCWNKKYKTTLLPSIAEDSNCDSENDDTVFSSNSSSNGLHSASSEGSEYGGNSLLDSLHKRFYPTQYNNADYRSRLVDDNLSSTLSHSKSDGFVQVTSPKLIRRLPQSKCVSWTADDDRLASISYMISENMLAKAQCVSHVNKLNEKFVRFSSITVRKDSNKGFLFPIDGAITREI</sequence>
<dbReference type="Proteomes" id="UP000549394">
    <property type="component" value="Unassembled WGS sequence"/>
</dbReference>
<reference evidence="2 3" key="1">
    <citation type="submission" date="2020-08" db="EMBL/GenBank/DDBJ databases">
        <authorList>
            <person name="Hejnol A."/>
        </authorList>
    </citation>
    <scope>NUCLEOTIDE SEQUENCE [LARGE SCALE GENOMIC DNA]</scope>
</reference>
<proteinExistence type="predicted"/>
<dbReference type="AlphaFoldDB" id="A0A7I8VJ90"/>
<gene>
    <name evidence="2" type="ORF">DGYR_LOCUS4981</name>
</gene>
<dbReference type="EMBL" id="CAJFCJ010000006">
    <property type="protein sequence ID" value="CAD5116344.1"/>
    <property type="molecule type" value="Genomic_DNA"/>
</dbReference>
<keyword evidence="3" id="KW-1185">Reference proteome</keyword>
<name>A0A7I8VJ90_9ANNE</name>